<evidence type="ECO:0000256" key="2">
    <source>
        <dbReference type="ARBA" id="ARBA00010617"/>
    </source>
</evidence>
<dbReference type="PRINTS" id="PR00463">
    <property type="entry name" value="EP450I"/>
</dbReference>
<dbReference type="CDD" id="cd11067">
    <property type="entry name" value="CYP152"/>
    <property type="match status" value="1"/>
</dbReference>
<evidence type="ECO:0000256" key="7">
    <source>
        <dbReference type="ARBA" id="ARBA00023033"/>
    </source>
</evidence>
<evidence type="ECO:0000313" key="10">
    <source>
        <dbReference type="Proteomes" id="UP000286912"/>
    </source>
</evidence>
<dbReference type="InterPro" id="IPR001128">
    <property type="entry name" value="Cyt_P450"/>
</dbReference>
<evidence type="ECO:0000256" key="6">
    <source>
        <dbReference type="ARBA" id="ARBA00023004"/>
    </source>
</evidence>
<gene>
    <name evidence="9" type="ORF">ELY37_10735</name>
</gene>
<evidence type="ECO:0000256" key="5">
    <source>
        <dbReference type="ARBA" id="ARBA00023002"/>
    </source>
</evidence>
<keyword evidence="6 8" id="KW-0408">Iron</keyword>
<keyword evidence="5" id="KW-0560">Oxidoreductase</keyword>
<evidence type="ECO:0000313" key="9">
    <source>
        <dbReference type="EMBL" id="RUR46442.1"/>
    </source>
</evidence>
<evidence type="ECO:0000256" key="8">
    <source>
        <dbReference type="PIRSR" id="PIRSR602401-1"/>
    </source>
</evidence>
<comment type="cofactor">
    <cofactor evidence="1 8">
        <name>heme</name>
        <dbReference type="ChEBI" id="CHEBI:30413"/>
    </cofactor>
</comment>
<dbReference type="GO" id="GO:0016125">
    <property type="term" value="P:sterol metabolic process"/>
    <property type="evidence" value="ECO:0007669"/>
    <property type="project" value="TreeGrafter"/>
</dbReference>
<dbReference type="Gene3D" id="1.10.630.10">
    <property type="entry name" value="Cytochrome P450"/>
    <property type="match status" value="1"/>
</dbReference>
<dbReference type="OrthoDB" id="9764248at2"/>
<dbReference type="Pfam" id="PF00067">
    <property type="entry name" value="p450"/>
    <property type="match status" value="1"/>
</dbReference>
<dbReference type="PANTHER" id="PTHR24286:SF24">
    <property type="entry name" value="LANOSTEROL 14-ALPHA DEMETHYLASE"/>
    <property type="match status" value="1"/>
</dbReference>
<keyword evidence="10" id="KW-1185">Reference proteome</keyword>
<sequence length="423" mass="48597">MSKRTNMPEEKGLDHSISLVKEGYDFIINRRESMQSNVFKTRVLGRSAYCLSGSEAAELFYDATKFKRAGAAPLPAKKTLFGVGGVQGLDDEAHRHRKAMFMQLWTRESVDKLGQLTRGYYAKAAKDWVQQDEIVLYNEAKKILTQVVCDWCGVPLAEDEIEKRTDQLSLMFEKAGEADFSHFKGWSARSKAEDWIEDLIDEARDGSLQLNENTPFYKFIWHKDPDGSLLDKEIVAVEVLNLLRPTVANAVWIAFIGLALHDSPPDSALTNEQLESFCQEIRRFYPFFPFTVAKVREDFTWQGYEFEKDTLTLLDLYGTNHHPEEWDNPDTFIGTRFIDSKQRPFSFIPQGGGDYDTGHRCAGEWMTLLIMQETVDFLMNKISYQLPEQDLSYSLKEIPSLPKSRIRMRDVRFNTSDGLNRAT</sequence>
<keyword evidence="3 8" id="KW-0349">Heme</keyword>
<dbReference type="GO" id="GO:0020037">
    <property type="term" value="F:heme binding"/>
    <property type="evidence" value="ECO:0007669"/>
    <property type="project" value="InterPro"/>
</dbReference>
<comment type="caution">
    <text evidence="9">The sequence shown here is derived from an EMBL/GenBank/DDBJ whole genome shotgun (WGS) entry which is preliminary data.</text>
</comment>
<dbReference type="InterPro" id="IPR002401">
    <property type="entry name" value="Cyt_P450_E_grp-I"/>
</dbReference>
<evidence type="ECO:0000256" key="4">
    <source>
        <dbReference type="ARBA" id="ARBA00022723"/>
    </source>
</evidence>
<accession>A0A3S0YCM7</accession>
<keyword evidence="4 8" id="KW-0479">Metal-binding</keyword>
<dbReference type="InterPro" id="IPR036396">
    <property type="entry name" value="Cyt_P450_sf"/>
</dbReference>
<dbReference type="RefSeq" id="WP_126981743.1">
    <property type="nucleotide sequence ID" value="NZ_RZHD01000005.1"/>
</dbReference>
<dbReference type="GO" id="GO:0004497">
    <property type="term" value="F:monooxygenase activity"/>
    <property type="evidence" value="ECO:0007669"/>
    <property type="project" value="UniProtKB-KW"/>
</dbReference>
<feature type="binding site" description="axial binding residue" evidence="8">
    <location>
        <position position="361"/>
    </location>
    <ligand>
        <name>heme</name>
        <dbReference type="ChEBI" id="CHEBI:30413"/>
    </ligand>
    <ligandPart>
        <name>Fe</name>
        <dbReference type="ChEBI" id="CHEBI:18248"/>
    </ligandPart>
</feature>
<evidence type="ECO:0000256" key="1">
    <source>
        <dbReference type="ARBA" id="ARBA00001971"/>
    </source>
</evidence>
<dbReference type="PANTHER" id="PTHR24286">
    <property type="entry name" value="CYTOCHROME P450 26"/>
    <property type="match status" value="1"/>
</dbReference>
<protein>
    <submittedName>
        <fullName evidence="9">Cytochrome P450</fullName>
    </submittedName>
</protein>
<evidence type="ECO:0000256" key="3">
    <source>
        <dbReference type="ARBA" id="ARBA00022617"/>
    </source>
</evidence>
<name>A0A3S0YCM7_9GAMM</name>
<dbReference type="GO" id="GO:0016705">
    <property type="term" value="F:oxidoreductase activity, acting on paired donors, with incorporation or reduction of molecular oxygen"/>
    <property type="evidence" value="ECO:0007669"/>
    <property type="project" value="InterPro"/>
</dbReference>
<dbReference type="EMBL" id="RZHD01000005">
    <property type="protein sequence ID" value="RUR46442.1"/>
    <property type="molecule type" value="Genomic_DNA"/>
</dbReference>
<comment type="similarity">
    <text evidence="2">Belongs to the cytochrome P450 family.</text>
</comment>
<dbReference type="AlphaFoldDB" id="A0A3S0YCM7"/>
<reference evidence="9 10" key="1">
    <citation type="submission" date="2018-12" db="EMBL/GenBank/DDBJ databases">
        <title>three novel Halomonas strain isolated from plants.</title>
        <authorList>
            <person name="Sun C."/>
        </authorList>
    </citation>
    <scope>NUCLEOTIDE SEQUENCE [LARGE SCALE GENOMIC DNA]</scope>
    <source>
        <strain evidence="9 10">RC</strain>
    </source>
</reference>
<dbReference type="SUPFAM" id="SSF48264">
    <property type="entry name" value="Cytochrome P450"/>
    <property type="match status" value="1"/>
</dbReference>
<organism evidence="9 10">
    <name type="scientific">Vreelandella populi</name>
    <dbReference type="NCBI Taxonomy" id="2498858"/>
    <lineage>
        <taxon>Bacteria</taxon>
        <taxon>Pseudomonadati</taxon>
        <taxon>Pseudomonadota</taxon>
        <taxon>Gammaproteobacteria</taxon>
        <taxon>Oceanospirillales</taxon>
        <taxon>Halomonadaceae</taxon>
        <taxon>Vreelandella</taxon>
    </lineage>
</organism>
<dbReference type="Proteomes" id="UP000286912">
    <property type="component" value="Unassembled WGS sequence"/>
</dbReference>
<dbReference type="GO" id="GO:0005506">
    <property type="term" value="F:iron ion binding"/>
    <property type="evidence" value="ECO:0007669"/>
    <property type="project" value="InterPro"/>
</dbReference>
<keyword evidence="7" id="KW-0503">Monooxygenase</keyword>
<proteinExistence type="inferred from homology"/>